<keyword evidence="4" id="KW-1185">Reference proteome</keyword>
<feature type="region of interest" description="Disordered" evidence="1">
    <location>
        <begin position="1"/>
        <end position="46"/>
    </location>
</feature>
<proteinExistence type="predicted"/>
<keyword evidence="2" id="KW-0812">Transmembrane</keyword>
<reference evidence="3 4" key="1">
    <citation type="journal article" date="2018" name="G3 (Bethesda)">
        <title>A High-Quality Reference Genome for the Invasive Mosquitofish Gambusia affinis Using a Chicago Library.</title>
        <authorList>
            <person name="Hoffberg S.L."/>
            <person name="Troendle N.J."/>
            <person name="Glenn T.C."/>
            <person name="Mahmud O."/>
            <person name="Louha S."/>
            <person name="Chalopin D."/>
            <person name="Bennetzen J.L."/>
            <person name="Mauricio R."/>
        </authorList>
    </citation>
    <scope>NUCLEOTIDE SEQUENCE [LARGE SCALE GENOMIC DNA]</scope>
    <source>
        <strain evidence="3">NE01/NJP1002.9</strain>
        <tissue evidence="3">Muscle</tissue>
    </source>
</reference>
<feature type="region of interest" description="Disordered" evidence="1">
    <location>
        <begin position="145"/>
        <end position="167"/>
    </location>
</feature>
<dbReference type="AlphaFoldDB" id="A0A315V8M8"/>
<feature type="transmembrane region" description="Helical" evidence="2">
    <location>
        <begin position="90"/>
        <end position="113"/>
    </location>
</feature>
<dbReference type="Proteomes" id="UP000250572">
    <property type="component" value="Unassembled WGS sequence"/>
</dbReference>
<evidence type="ECO:0000313" key="4">
    <source>
        <dbReference type="Proteomes" id="UP000250572"/>
    </source>
</evidence>
<comment type="caution">
    <text evidence="3">The sequence shown here is derived from an EMBL/GenBank/DDBJ whole genome shotgun (WGS) entry which is preliminary data.</text>
</comment>
<sequence length="167" mass="17826">MNWSENMNLTLRTPPPGVAPTCQGQAQQQQQQRPQQADGGNQDVEQQQPQLIGGAQLLRTRPLVHPGLLGGEGGAAIIIIIIIITPGTMLLMVPLLMVPLLMVPFLMVPFLMVPLLMTRPAASPVSLAAVPPPVQHVEPVPSPVIPGATTAVSRERTGRHLSRVQTS</sequence>
<dbReference type="EMBL" id="NHOQ01002169">
    <property type="protein sequence ID" value="PWA19170.1"/>
    <property type="molecule type" value="Genomic_DNA"/>
</dbReference>
<feature type="compositionally biased region" description="Low complexity" evidence="1">
    <location>
        <begin position="23"/>
        <end position="42"/>
    </location>
</feature>
<feature type="compositionally biased region" description="Polar residues" evidence="1">
    <location>
        <begin position="1"/>
        <end position="11"/>
    </location>
</feature>
<gene>
    <name evidence="3" type="ORF">CCH79_00019713</name>
</gene>
<evidence type="ECO:0000313" key="3">
    <source>
        <dbReference type="EMBL" id="PWA19170.1"/>
    </source>
</evidence>
<accession>A0A315V8M8</accession>
<evidence type="ECO:0000256" key="2">
    <source>
        <dbReference type="SAM" id="Phobius"/>
    </source>
</evidence>
<name>A0A315V8M8_GAMAF</name>
<evidence type="ECO:0000256" key="1">
    <source>
        <dbReference type="SAM" id="MobiDB-lite"/>
    </source>
</evidence>
<keyword evidence="2" id="KW-1133">Transmembrane helix</keyword>
<organism evidence="3 4">
    <name type="scientific">Gambusia affinis</name>
    <name type="common">Western mosquitofish</name>
    <name type="synonym">Heterandria affinis</name>
    <dbReference type="NCBI Taxonomy" id="33528"/>
    <lineage>
        <taxon>Eukaryota</taxon>
        <taxon>Metazoa</taxon>
        <taxon>Chordata</taxon>
        <taxon>Craniata</taxon>
        <taxon>Vertebrata</taxon>
        <taxon>Euteleostomi</taxon>
        <taxon>Actinopterygii</taxon>
        <taxon>Neopterygii</taxon>
        <taxon>Teleostei</taxon>
        <taxon>Neoteleostei</taxon>
        <taxon>Acanthomorphata</taxon>
        <taxon>Ovalentaria</taxon>
        <taxon>Atherinomorphae</taxon>
        <taxon>Cyprinodontiformes</taxon>
        <taxon>Poeciliidae</taxon>
        <taxon>Poeciliinae</taxon>
        <taxon>Gambusia</taxon>
    </lineage>
</organism>
<keyword evidence="2" id="KW-0472">Membrane</keyword>
<feature type="transmembrane region" description="Helical" evidence="2">
    <location>
        <begin position="63"/>
        <end position="84"/>
    </location>
</feature>
<protein>
    <submittedName>
        <fullName evidence="3">Uncharacterized protein</fullName>
    </submittedName>
</protein>